<evidence type="ECO:0000313" key="4">
    <source>
        <dbReference type="Proteomes" id="UP000297245"/>
    </source>
</evidence>
<sequence length="546" mass="58802">MVIRKTIRKLHSAKNQVHFHKPKKAEEDRIKKTFKNDHASDGGVKPGERFEGFMMKKDTESLNRTSNSFFSSLDGTIHSSLLAQAFDVSLPDPILSPSTVTVTWTRTSSDPSVWYLQVTQFFESGPPFDHSPISIQMPQDMQGTSLIIFADPGSVQVRARSLMDDKVFWAVNKTVLGSSTVISSPVPVQSGSNFPTQSDSAGSSDQNGTPQDAVQQSESSSRNIASPMSGGSELEPVTSPPGSNQNLTATVSTSTVGSDFTSNPSSPASDDPGDGSRDGNSNGNNSQSSNKDHNHIPKGMIAGIAAGGATLLAVILSLLALFCHRRQAKARNQDDGRSEFVRLKDENLQSPVPGVKTNPNTPILSGPGLSPRSIHNLKTRITSVLGRIFHRSLQLSSVEVPTPFLAISSTSIAEGEKRWPRSADTSLPTSITDLTQSPIESRVPLSDITGHAGSRSSDESELSCEAHLIGIAKIKQKYKANMGDISVDEVHRNESSALGQRTFPLKRATNERLGQSRNDGETMSSERRPETLQISSDMSDAPPPYV</sequence>
<evidence type="ECO:0000256" key="1">
    <source>
        <dbReference type="SAM" id="MobiDB-lite"/>
    </source>
</evidence>
<evidence type="ECO:0008006" key="5">
    <source>
        <dbReference type="Google" id="ProtNLM"/>
    </source>
</evidence>
<feature type="compositionally biased region" description="Polar residues" evidence="1">
    <location>
        <begin position="182"/>
        <end position="226"/>
    </location>
</feature>
<dbReference type="EMBL" id="ML180448">
    <property type="protein sequence ID" value="THU77410.1"/>
    <property type="molecule type" value="Genomic_DNA"/>
</dbReference>
<feature type="compositionally biased region" description="Basic and acidic residues" evidence="1">
    <location>
        <begin position="518"/>
        <end position="530"/>
    </location>
</feature>
<organism evidence="3 4">
    <name type="scientific">Dendrothele bispora (strain CBS 962.96)</name>
    <dbReference type="NCBI Taxonomy" id="1314807"/>
    <lineage>
        <taxon>Eukaryota</taxon>
        <taxon>Fungi</taxon>
        <taxon>Dikarya</taxon>
        <taxon>Basidiomycota</taxon>
        <taxon>Agaricomycotina</taxon>
        <taxon>Agaricomycetes</taxon>
        <taxon>Agaricomycetidae</taxon>
        <taxon>Agaricales</taxon>
        <taxon>Agaricales incertae sedis</taxon>
        <taxon>Dendrothele</taxon>
    </lineage>
</organism>
<feature type="region of interest" description="Disordered" evidence="1">
    <location>
        <begin position="182"/>
        <end position="295"/>
    </location>
</feature>
<dbReference type="AlphaFoldDB" id="A0A4S8KP93"/>
<feature type="region of interest" description="Disordered" evidence="1">
    <location>
        <begin position="493"/>
        <end position="546"/>
    </location>
</feature>
<feature type="compositionally biased region" description="Low complexity" evidence="1">
    <location>
        <begin position="278"/>
        <end position="289"/>
    </location>
</feature>
<gene>
    <name evidence="3" type="ORF">K435DRAFT_812483</name>
</gene>
<feature type="transmembrane region" description="Helical" evidence="2">
    <location>
        <begin position="300"/>
        <end position="323"/>
    </location>
</feature>
<accession>A0A4S8KP93</accession>
<keyword evidence="2" id="KW-1133">Transmembrane helix</keyword>
<protein>
    <recommendedName>
        <fullName evidence="5">Mid2 domain-containing protein</fullName>
    </recommendedName>
</protein>
<feature type="compositionally biased region" description="Polar residues" evidence="1">
    <location>
        <begin position="240"/>
        <end position="261"/>
    </location>
</feature>
<keyword evidence="4" id="KW-1185">Reference proteome</keyword>
<feature type="region of interest" description="Disordered" evidence="1">
    <location>
        <begin position="436"/>
        <end position="461"/>
    </location>
</feature>
<keyword evidence="2" id="KW-0812">Transmembrane</keyword>
<evidence type="ECO:0000256" key="2">
    <source>
        <dbReference type="SAM" id="Phobius"/>
    </source>
</evidence>
<evidence type="ECO:0000313" key="3">
    <source>
        <dbReference type="EMBL" id="THU77410.1"/>
    </source>
</evidence>
<name>A0A4S8KP93_DENBC</name>
<reference evidence="3 4" key="1">
    <citation type="journal article" date="2019" name="Nat. Ecol. Evol.">
        <title>Megaphylogeny resolves global patterns of mushroom evolution.</title>
        <authorList>
            <person name="Varga T."/>
            <person name="Krizsan K."/>
            <person name="Foldi C."/>
            <person name="Dima B."/>
            <person name="Sanchez-Garcia M."/>
            <person name="Sanchez-Ramirez S."/>
            <person name="Szollosi G.J."/>
            <person name="Szarkandi J.G."/>
            <person name="Papp V."/>
            <person name="Albert L."/>
            <person name="Andreopoulos W."/>
            <person name="Angelini C."/>
            <person name="Antonin V."/>
            <person name="Barry K.W."/>
            <person name="Bougher N.L."/>
            <person name="Buchanan P."/>
            <person name="Buyck B."/>
            <person name="Bense V."/>
            <person name="Catcheside P."/>
            <person name="Chovatia M."/>
            <person name="Cooper J."/>
            <person name="Damon W."/>
            <person name="Desjardin D."/>
            <person name="Finy P."/>
            <person name="Geml J."/>
            <person name="Haridas S."/>
            <person name="Hughes K."/>
            <person name="Justo A."/>
            <person name="Karasinski D."/>
            <person name="Kautmanova I."/>
            <person name="Kiss B."/>
            <person name="Kocsube S."/>
            <person name="Kotiranta H."/>
            <person name="LaButti K.M."/>
            <person name="Lechner B.E."/>
            <person name="Liimatainen K."/>
            <person name="Lipzen A."/>
            <person name="Lukacs Z."/>
            <person name="Mihaltcheva S."/>
            <person name="Morgado L.N."/>
            <person name="Niskanen T."/>
            <person name="Noordeloos M.E."/>
            <person name="Ohm R.A."/>
            <person name="Ortiz-Santana B."/>
            <person name="Ovrebo C."/>
            <person name="Racz N."/>
            <person name="Riley R."/>
            <person name="Savchenko A."/>
            <person name="Shiryaev A."/>
            <person name="Soop K."/>
            <person name="Spirin V."/>
            <person name="Szebenyi C."/>
            <person name="Tomsovsky M."/>
            <person name="Tulloss R.E."/>
            <person name="Uehling J."/>
            <person name="Grigoriev I.V."/>
            <person name="Vagvolgyi C."/>
            <person name="Papp T."/>
            <person name="Martin F.M."/>
            <person name="Miettinen O."/>
            <person name="Hibbett D.S."/>
            <person name="Nagy L.G."/>
        </authorList>
    </citation>
    <scope>NUCLEOTIDE SEQUENCE [LARGE SCALE GENOMIC DNA]</scope>
    <source>
        <strain evidence="3 4">CBS 962.96</strain>
    </source>
</reference>
<keyword evidence="2" id="KW-0472">Membrane</keyword>
<feature type="region of interest" description="Disordered" evidence="1">
    <location>
        <begin position="349"/>
        <end position="371"/>
    </location>
</feature>
<proteinExistence type="predicted"/>
<dbReference type="Proteomes" id="UP000297245">
    <property type="component" value="Unassembled WGS sequence"/>
</dbReference>